<keyword evidence="4" id="KW-1185">Reference proteome</keyword>
<proteinExistence type="predicted"/>
<evidence type="ECO:0000256" key="2">
    <source>
        <dbReference type="SAM" id="Phobius"/>
    </source>
</evidence>
<name>A0AA49GDW9_9BACT</name>
<evidence type="ECO:0000313" key="3">
    <source>
        <dbReference type="EMBL" id="WKK76297.2"/>
    </source>
</evidence>
<organism evidence="3 4">
    <name type="scientific">Marivirga salinarum</name>
    <dbReference type="NCBI Taxonomy" id="3059078"/>
    <lineage>
        <taxon>Bacteria</taxon>
        <taxon>Pseudomonadati</taxon>
        <taxon>Bacteroidota</taxon>
        <taxon>Cytophagia</taxon>
        <taxon>Cytophagales</taxon>
        <taxon>Marivirgaceae</taxon>
        <taxon>Marivirga</taxon>
    </lineage>
</organism>
<dbReference type="KEGG" id="msaa:QYS49_02705"/>
<dbReference type="AlphaFoldDB" id="A0AA49GDW9"/>
<dbReference type="EMBL" id="CP129971">
    <property type="protein sequence ID" value="WKK76297.2"/>
    <property type="molecule type" value="Genomic_DNA"/>
</dbReference>
<evidence type="ECO:0008006" key="5">
    <source>
        <dbReference type="Google" id="ProtNLM"/>
    </source>
</evidence>
<sequence length="130" mass="14816">MKTFKIIVFVALLVFHIATVVIISIGKNDLNFLFDLFKQMDLVQYSAIVGLVLFLIVVFLFRQQEKAKAKLIEKHENEINQFKAKLYDKKESESSTTSAKPETSSEKIDSPKNEAQEKDSTKTDDTNPQS</sequence>
<evidence type="ECO:0000256" key="1">
    <source>
        <dbReference type="SAM" id="MobiDB-lite"/>
    </source>
</evidence>
<reference evidence="3 4" key="1">
    <citation type="submission" date="2023-08" db="EMBL/GenBank/DDBJ databases">
        <title>Comparative genomics and taxonomic characterization of three novel marine species of genus Marivirga.</title>
        <authorList>
            <person name="Muhammad N."/>
            <person name="Kim S.-G."/>
        </authorList>
    </citation>
    <scope>NUCLEOTIDE SEQUENCE [LARGE SCALE GENOMIC DNA]</scope>
    <source>
        <strain evidence="3 4">BDSF4-3</strain>
    </source>
</reference>
<dbReference type="RefSeq" id="WP_308350568.1">
    <property type="nucleotide sequence ID" value="NZ_CP129971.1"/>
</dbReference>
<keyword evidence="2" id="KW-0472">Membrane</keyword>
<accession>A0AA49GDW9</accession>
<keyword evidence="2" id="KW-1133">Transmembrane helix</keyword>
<protein>
    <recommendedName>
        <fullName evidence="5">Lipopolysaccharide assembly protein A domain-containing protein</fullName>
    </recommendedName>
</protein>
<feature type="compositionally biased region" description="Basic and acidic residues" evidence="1">
    <location>
        <begin position="103"/>
        <end position="130"/>
    </location>
</feature>
<keyword evidence="2" id="KW-0812">Transmembrane</keyword>
<feature type="transmembrane region" description="Helical" evidence="2">
    <location>
        <begin position="7"/>
        <end position="26"/>
    </location>
</feature>
<feature type="transmembrane region" description="Helical" evidence="2">
    <location>
        <begin position="42"/>
        <end position="61"/>
    </location>
</feature>
<dbReference type="Proteomes" id="UP001230496">
    <property type="component" value="Chromosome"/>
</dbReference>
<evidence type="ECO:0000313" key="4">
    <source>
        <dbReference type="Proteomes" id="UP001230496"/>
    </source>
</evidence>
<gene>
    <name evidence="3" type="ORF">QYS49_02705</name>
</gene>
<feature type="region of interest" description="Disordered" evidence="1">
    <location>
        <begin position="87"/>
        <end position="130"/>
    </location>
</feature>